<dbReference type="AlphaFoldDB" id="A0AAI8VIR6"/>
<keyword evidence="3" id="KW-1185">Reference proteome</keyword>
<sequence length="182" mass="20558">MEKCPEALRELEVNFYDDKDLNKAYHGYRQSQPRTIPRRDSPGYESRWGSPSHGIHWGRTTGARGHSVYSEDPARDREKIVSLNHIAEESPGWDKIVLANNPDVDRAPGDSQPVIDKIVMSCGWYLDVALPSLLDPEDPTKERHILVLRSDYPDEGTRFEPTKAGKAMTLRASDKKSLVGCK</sequence>
<evidence type="ECO:0000313" key="3">
    <source>
        <dbReference type="Proteomes" id="UP001295740"/>
    </source>
</evidence>
<accession>A0AAI8VIR6</accession>
<protein>
    <submittedName>
        <fullName evidence="2">Uu.00g130670.m01.CDS01</fullName>
    </submittedName>
</protein>
<organism evidence="2 3">
    <name type="scientific">Anthostomella pinea</name>
    <dbReference type="NCBI Taxonomy" id="933095"/>
    <lineage>
        <taxon>Eukaryota</taxon>
        <taxon>Fungi</taxon>
        <taxon>Dikarya</taxon>
        <taxon>Ascomycota</taxon>
        <taxon>Pezizomycotina</taxon>
        <taxon>Sordariomycetes</taxon>
        <taxon>Xylariomycetidae</taxon>
        <taxon>Xylariales</taxon>
        <taxon>Xylariaceae</taxon>
        <taxon>Anthostomella</taxon>
    </lineage>
</organism>
<dbReference type="EMBL" id="CAUWAG010000007">
    <property type="protein sequence ID" value="CAJ2505673.1"/>
    <property type="molecule type" value="Genomic_DNA"/>
</dbReference>
<proteinExistence type="predicted"/>
<evidence type="ECO:0000313" key="2">
    <source>
        <dbReference type="EMBL" id="CAJ2505673.1"/>
    </source>
</evidence>
<gene>
    <name evidence="2" type="ORF">KHLLAP_LOCUS6141</name>
</gene>
<comment type="caution">
    <text evidence="2">The sequence shown here is derived from an EMBL/GenBank/DDBJ whole genome shotgun (WGS) entry which is preliminary data.</text>
</comment>
<feature type="region of interest" description="Disordered" evidence="1">
    <location>
        <begin position="28"/>
        <end position="71"/>
    </location>
</feature>
<name>A0AAI8VIR6_9PEZI</name>
<evidence type="ECO:0000256" key="1">
    <source>
        <dbReference type="SAM" id="MobiDB-lite"/>
    </source>
</evidence>
<reference evidence="2" key="1">
    <citation type="submission" date="2023-10" db="EMBL/GenBank/DDBJ databases">
        <authorList>
            <person name="Hackl T."/>
        </authorList>
    </citation>
    <scope>NUCLEOTIDE SEQUENCE</scope>
</reference>
<dbReference type="Proteomes" id="UP001295740">
    <property type="component" value="Unassembled WGS sequence"/>
</dbReference>